<keyword evidence="5" id="KW-1185">Reference proteome</keyword>
<dbReference type="SUPFAM" id="SSF48403">
    <property type="entry name" value="Ankyrin repeat"/>
    <property type="match status" value="1"/>
</dbReference>
<sequence>MEATAELIKAIETNQKKTVELLISLSPELASSTLSSGLSTLLLASYYRHQEMVDLLLKNLVQIDLHEASAIGQTGLVDELLDCNPFSVDAFSADGFTPLGYACYFNHYDTAKLLIHCGADVNLASDNDFKVAPIHSAVACNSVEITNLLISNNANVNVMQALGATPLHTAAHNGNHQLVSILLKAGADKHARMNDGRTPLEMALEKKYKELETFLV</sequence>
<dbReference type="SMART" id="SM00248">
    <property type="entry name" value="ANK"/>
    <property type="match status" value="4"/>
</dbReference>
<proteinExistence type="predicted"/>
<feature type="repeat" description="ANK" evidence="3">
    <location>
        <begin position="162"/>
        <end position="194"/>
    </location>
</feature>
<protein>
    <submittedName>
        <fullName evidence="4">Uncharacterized protein</fullName>
    </submittedName>
</protein>
<dbReference type="AlphaFoldDB" id="A0A2S5A0F8"/>
<comment type="caution">
    <text evidence="4">The sequence shown here is derived from an EMBL/GenBank/DDBJ whole genome shotgun (WGS) entry which is preliminary data.</text>
</comment>
<dbReference type="InterPro" id="IPR050745">
    <property type="entry name" value="Multifunctional_regulatory"/>
</dbReference>
<dbReference type="Gene3D" id="1.25.40.20">
    <property type="entry name" value="Ankyrin repeat-containing domain"/>
    <property type="match status" value="2"/>
</dbReference>
<keyword evidence="1" id="KW-0677">Repeat</keyword>
<dbReference type="InterPro" id="IPR036770">
    <property type="entry name" value="Ankyrin_rpt-contain_sf"/>
</dbReference>
<keyword evidence="2 3" id="KW-0040">ANK repeat</keyword>
<reference evidence="4 5" key="1">
    <citation type="submission" date="2018-01" db="EMBL/GenBank/DDBJ databases">
        <authorList>
            <person name="Gaut B.S."/>
            <person name="Morton B.R."/>
            <person name="Clegg M.T."/>
            <person name="Duvall M.R."/>
        </authorList>
    </citation>
    <scope>NUCLEOTIDE SEQUENCE [LARGE SCALE GENOMIC DNA]</scope>
    <source>
        <strain evidence="4 5">HR-AV</strain>
    </source>
</reference>
<feature type="repeat" description="ANK" evidence="3">
    <location>
        <begin position="129"/>
        <end position="161"/>
    </location>
</feature>
<dbReference type="PANTHER" id="PTHR24189:SF50">
    <property type="entry name" value="ANKYRIN REPEAT AND SOCS BOX PROTEIN 2"/>
    <property type="match status" value="1"/>
</dbReference>
<gene>
    <name evidence="4" type="ORF">C3K47_12610</name>
</gene>
<dbReference type="PANTHER" id="PTHR24189">
    <property type="entry name" value="MYOTROPHIN"/>
    <property type="match status" value="1"/>
</dbReference>
<evidence type="ECO:0000256" key="3">
    <source>
        <dbReference type="PROSITE-ProRule" id="PRU00023"/>
    </source>
</evidence>
<evidence type="ECO:0000313" key="5">
    <source>
        <dbReference type="Proteomes" id="UP000236893"/>
    </source>
</evidence>
<dbReference type="OrthoDB" id="5657095at2"/>
<dbReference type="Proteomes" id="UP000236893">
    <property type="component" value="Unassembled WGS sequence"/>
</dbReference>
<evidence type="ECO:0000256" key="2">
    <source>
        <dbReference type="ARBA" id="ARBA00023043"/>
    </source>
</evidence>
<evidence type="ECO:0000313" key="4">
    <source>
        <dbReference type="EMBL" id="POY36035.1"/>
    </source>
</evidence>
<evidence type="ECO:0000256" key="1">
    <source>
        <dbReference type="ARBA" id="ARBA00022737"/>
    </source>
</evidence>
<accession>A0A2S5A0F8</accession>
<dbReference type="Pfam" id="PF12796">
    <property type="entry name" value="Ank_2"/>
    <property type="match status" value="2"/>
</dbReference>
<dbReference type="InterPro" id="IPR002110">
    <property type="entry name" value="Ankyrin_rpt"/>
</dbReference>
<dbReference type="EMBL" id="PQVF01000008">
    <property type="protein sequence ID" value="POY36035.1"/>
    <property type="molecule type" value="Genomic_DNA"/>
</dbReference>
<name>A0A2S5A0F8_9SPHI</name>
<dbReference type="PROSITE" id="PS50297">
    <property type="entry name" value="ANK_REP_REGION"/>
    <property type="match status" value="2"/>
</dbReference>
<dbReference type="PROSITE" id="PS50088">
    <property type="entry name" value="ANK_REPEAT"/>
    <property type="match status" value="3"/>
</dbReference>
<organism evidence="4 5">
    <name type="scientific">Solitalea longa</name>
    <dbReference type="NCBI Taxonomy" id="2079460"/>
    <lineage>
        <taxon>Bacteria</taxon>
        <taxon>Pseudomonadati</taxon>
        <taxon>Bacteroidota</taxon>
        <taxon>Sphingobacteriia</taxon>
        <taxon>Sphingobacteriales</taxon>
        <taxon>Sphingobacteriaceae</taxon>
        <taxon>Solitalea</taxon>
    </lineage>
</organism>
<dbReference type="RefSeq" id="WP_103789498.1">
    <property type="nucleotide sequence ID" value="NZ_PQVF01000008.1"/>
</dbReference>
<feature type="repeat" description="ANK" evidence="3">
    <location>
        <begin position="94"/>
        <end position="126"/>
    </location>
</feature>